<dbReference type="InterPro" id="IPR035068">
    <property type="entry name" value="TldD/PmbA_N"/>
</dbReference>
<evidence type="ECO:0000256" key="5">
    <source>
        <dbReference type="ARBA" id="ARBA00022801"/>
    </source>
</evidence>
<dbReference type="EMBL" id="LOMY01000087">
    <property type="protein sequence ID" value="OCQ52408.1"/>
    <property type="molecule type" value="Genomic_DNA"/>
</dbReference>
<dbReference type="STRING" id="286156.Ppb6_02482"/>
<dbReference type="Pfam" id="PF19290">
    <property type="entry name" value="PmbA_TldD_2nd"/>
    <property type="match status" value="1"/>
</dbReference>
<sequence>MKIIDQIAEQREQLENAVSQALELAKAGCDAAEVAVNKTTGIGVSTRFGEIENVEFNSDGALGITVYHQQRKGSASSTDLSPDAIARTVQAAIDIARYTSQDPCAGPADKALLAFDAPDLDLFHPTELDADKAIELAACAEQTALQTDKRITNTEGGSFNSHYGIRVFGNSHGMLQSYCSSRHSMSSCVVAEVNGDMERDYAYTISRRFEDLKSPEWVGQECARRVLSRLSPRKLPTMKAPVLFAAEVATGLFGHLVGAISGSSIYRKSSFLLDHLGKQILPSWLTIEERPHLLAGLASSPFDSEGVCTSNRDIIKDGVLQTWLLTSYSARKLGMASTGHAGGIHNWCIAGQGQDFAGLLRQMGSGLVVTELMGQGVSAVTGDYSRGAAGFWVENGEIQYPVSEITIAGNLKDMWANMVTIGDDIETRSNIQCGSVLLPEMSIAGQ</sequence>
<dbReference type="InterPro" id="IPR045569">
    <property type="entry name" value="Metalloprtase-TldD/E_C"/>
</dbReference>
<dbReference type="NCBIfam" id="NF008268">
    <property type="entry name" value="PRK11040.1"/>
    <property type="match status" value="1"/>
</dbReference>
<dbReference type="InterPro" id="IPR045570">
    <property type="entry name" value="Metalloprtase-TldD/E_cen_dom"/>
</dbReference>
<dbReference type="AlphaFoldDB" id="A0A1C0U3A6"/>
<evidence type="ECO:0000256" key="1">
    <source>
        <dbReference type="ARBA" id="ARBA00004496"/>
    </source>
</evidence>
<feature type="domain" description="Metalloprotease TldD/E central" evidence="10">
    <location>
        <begin position="124"/>
        <end position="230"/>
    </location>
</feature>
<feature type="domain" description="Metalloprotease TldD/E C-terminal" evidence="9">
    <location>
        <begin position="238"/>
        <end position="445"/>
    </location>
</feature>
<dbReference type="SUPFAM" id="SSF111283">
    <property type="entry name" value="Putative modulator of DNA gyrase, PmbA/TldD"/>
    <property type="match status" value="1"/>
</dbReference>
<comment type="similarity">
    <text evidence="2">Belongs to the peptidase U62 family.</text>
</comment>
<evidence type="ECO:0000259" key="8">
    <source>
        <dbReference type="Pfam" id="PF01523"/>
    </source>
</evidence>
<dbReference type="Proteomes" id="UP000093476">
    <property type="component" value="Unassembled WGS sequence"/>
</dbReference>
<keyword evidence="3" id="KW-0963">Cytoplasm</keyword>
<keyword evidence="4" id="KW-0645">Protease</keyword>
<dbReference type="RefSeq" id="WP_065823456.1">
    <property type="nucleotide sequence ID" value="NZ_CAWMQZ010000087.1"/>
</dbReference>
<evidence type="ECO:0000256" key="6">
    <source>
        <dbReference type="ARBA" id="ARBA00023049"/>
    </source>
</evidence>
<reference evidence="11 12" key="1">
    <citation type="submission" date="2015-12" db="EMBL/GenBank/DDBJ databases">
        <title>Genome comparisons provide insights into the role of secondary metabolites in the pathogenic phase of the Photorhabdus life cycle.</title>
        <authorList>
            <person name="Tobias N.J."/>
            <person name="Mishra B."/>
            <person name="Gupta D.K."/>
            <person name="Thines M."/>
            <person name="Stinear T.P."/>
            <person name="Bode H.B."/>
        </authorList>
    </citation>
    <scope>NUCLEOTIDE SEQUENCE [LARGE SCALE GENOMIC DNA]</scope>
    <source>
        <strain evidence="11 12">PB68.1</strain>
    </source>
</reference>
<dbReference type="Gene3D" id="3.30.2290.10">
    <property type="entry name" value="PmbA/TldD superfamily"/>
    <property type="match status" value="1"/>
</dbReference>
<keyword evidence="6" id="KW-0482">Metalloprotease</keyword>
<dbReference type="Pfam" id="PF19289">
    <property type="entry name" value="PmbA_TldD_3rd"/>
    <property type="match status" value="1"/>
</dbReference>
<evidence type="ECO:0000256" key="2">
    <source>
        <dbReference type="ARBA" id="ARBA00005836"/>
    </source>
</evidence>
<evidence type="ECO:0000313" key="11">
    <source>
        <dbReference type="EMBL" id="OCQ52408.1"/>
    </source>
</evidence>
<dbReference type="InterPro" id="IPR002510">
    <property type="entry name" value="Metalloprtase-TldD/E_N"/>
</dbReference>
<evidence type="ECO:0000259" key="9">
    <source>
        <dbReference type="Pfam" id="PF19289"/>
    </source>
</evidence>
<dbReference type="FunFam" id="3.30.2290.10:FF:000002">
    <property type="entry name" value="Metalloprotease PmbA homolog"/>
    <property type="match status" value="1"/>
</dbReference>
<dbReference type="InterPro" id="IPR047657">
    <property type="entry name" value="PmbA"/>
</dbReference>
<keyword evidence="5" id="KW-0378">Hydrolase</keyword>
<dbReference type="PANTHER" id="PTHR43421">
    <property type="entry name" value="METALLOPROTEASE PMBA"/>
    <property type="match status" value="1"/>
</dbReference>
<gene>
    <name evidence="11" type="ORF">Ppb6_02482</name>
</gene>
<keyword evidence="12" id="KW-1185">Reference proteome</keyword>
<evidence type="ECO:0000259" key="10">
    <source>
        <dbReference type="Pfam" id="PF19290"/>
    </source>
</evidence>
<protein>
    <recommendedName>
        <fullName evidence="7">Metalloprotease PmbA</fullName>
    </recommendedName>
</protein>
<evidence type="ECO:0000313" key="12">
    <source>
        <dbReference type="Proteomes" id="UP000093476"/>
    </source>
</evidence>
<dbReference type="InterPro" id="IPR036059">
    <property type="entry name" value="TldD/PmbA_sf"/>
</dbReference>
<feature type="domain" description="Metalloprotease TldD/E N-terminal" evidence="8">
    <location>
        <begin position="32"/>
        <end position="96"/>
    </location>
</feature>
<dbReference type="Pfam" id="PF01523">
    <property type="entry name" value="PmbA_TldD_1st"/>
    <property type="match status" value="1"/>
</dbReference>
<evidence type="ECO:0000256" key="7">
    <source>
        <dbReference type="ARBA" id="ARBA00072380"/>
    </source>
</evidence>
<proteinExistence type="inferred from homology"/>
<dbReference type="GO" id="GO:0006508">
    <property type="term" value="P:proteolysis"/>
    <property type="evidence" value="ECO:0007669"/>
    <property type="project" value="UniProtKB-KW"/>
</dbReference>
<dbReference type="GO" id="GO:0008237">
    <property type="term" value="F:metallopeptidase activity"/>
    <property type="evidence" value="ECO:0007669"/>
    <property type="project" value="UniProtKB-KW"/>
</dbReference>
<dbReference type="GO" id="GO:0005829">
    <property type="term" value="C:cytosol"/>
    <property type="evidence" value="ECO:0007669"/>
    <property type="project" value="TreeGrafter"/>
</dbReference>
<evidence type="ECO:0000256" key="3">
    <source>
        <dbReference type="ARBA" id="ARBA00022490"/>
    </source>
</evidence>
<name>A0A1C0U3A6_9GAMM</name>
<dbReference type="PATRIC" id="fig|286156.4.peg.2804"/>
<accession>A0A1C0U3A6</accession>
<organism evidence="11 12">
    <name type="scientific">Photorhabdus australis subsp. thailandensis</name>
    <dbReference type="NCBI Taxonomy" id="2805096"/>
    <lineage>
        <taxon>Bacteria</taxon>
        <taxon>Pseudomonadati</taxon>
        <taxon>Pseudomonadota</taxon>
        <taxon>Gammaproteobacteria</taxon>
        <taxon>Enterobacterales</taxon>
        <taxon>Morganellaceae</taxon>
        <taxon>Photorhabdus</taxon>
    </lineage>
</organism>
<evidence type="ECO:0000256" key="4">
    <source>
        <dbReference type="ARBA" id="ARBA00022670"/>
    </source>
</evidence>
<dbReference type="PANTHER" id="PTHR43421:SF1">
    <property type="entry name" value="METALLOPROTEASE PMBA"/>
    <property type="match status" value="1"/>
</dbReference>
<comment type="subcellular location">
    <subcellularLocation>
        <location evidence="1">Cytoplasm</location>
    </subcellularLocation>
</comment>
<comment type="caution">
    <text evidence="11">The sequence shown here is derived from an EMBL/GenBank/DDBJ whole genome shotgun (WGS) entry which is preliminary data.</text>
</comment>